<comment type="caution">
    <text evidence="2">The sequence shown here is derived from an EMBL/GenBank/DDBJ whole genome shotgun (WGS) entry which is preliminary data.</text>
</comment>
<keyword evidence="3" id="KW-1185">Reference proteome</keyword>
<evidence type="ECO:0000313" key="2">
    <source>
        <dbReference type="EMBL" id="VEL19317.1"/>
    </source>
</evidence>
<dbReference type="Proteomes" id="UP000784294">
    <property type="component" value="Unassembled WGS sequence"/>
</dbReference>
<gene>
    <name evidence="2" type="ORF">PXEA_LOCUS12757</name>
</gene>
<dbReference type="EMBL" id="CAAALY010041050">
    <property type="protein sequence ID" value="VEL19317.1"/>
    <property type="molecule type" value="Genomic_DNA"/>
</dbReference>
<evidence type="ECO:0000313" key="3">
    <source>
        <dbReference type="Proteomes" id="UP000784294"/>
    </source>
</evidence>
<accession>A0A3S5BCE1</accession>
<name>A0A3S5BCE1_9PLAT</name>
<proteinExistence type="predicted"/>
<reference evidence="2" key="1">
    <citation type="submission" date="2018-11" db="EMBL/GenBank/DDBJ databases">
        <authorList>
            <consortium name="Pathogen Informatics"/>
        </authorList>
    </citation>
    <scope>NUCLEOTIDE SEQUENCE</scope>
</reference>
<evidence type="ECO:0000256" key="1">
    <source>
        <dbReference type="SAM" id="MobiDB-lite"/>
    </source>
</evidence>
<dbReference type="AlphaFoldDB" id="A0A3S5BCE1"/>
<organism evidence="2 3">
    <name type="scientific">Protopolystoma xenopodis</name>
    <dbReference type="NCBI Taxonomy" id="117903"/>
    <lineage>
        <taxon>Eukaryota</taxon>
        <taxon>Metazoa</taxon>
        <taxon>Spiralia</taxon>
        <taxon>Lophotrochozoa</taxon>
        <taxon>Platyhelminthes</taxon>
        <taxon>Monogenea</taxon>
        <taxon>Polyopisthocotylea</taxon>
        <taxon>Polystomatidea</taxon>
        <taxon>Polystomatidae</taxon>
        <taxon>Protopolystoma</taxon>
    </lineage>
</organism>
<sequence>MYVSSSRINDSWKREQASTEQEEALGADDVRCVLTAFIKDEKVQDDRSDRKRFDQIRSDSNGGQCTHAFYHSL</sequence>
<protein>
    <submittedName>
        <fullName evidence="2">Uncharacterized protein</fullName>
    </submittedName>
</protein>
<feature type="region of interest" description="Disordered" evidence="1">
    <location>
        <begin position="1"/>
        <end position="20"/>
    </location>
</feature>